<feature type="compositionally biased region" description="Low complexity" evidence="1">
    <location>
        <begin position="32"/>
        <end position="45"/>
    </location>
</feature>
<dbReference type="InParanoid" id="A0A1D3CSI4"/>
<organism evidence="2 3">
    <name type="scientific">Cyclospora cayetanensis</name>
    <dbReference type="NCBI Taxonomy" id="88456"/>
    <lineage>
        <taxon>Eukaryota</taxon>
        <taxon>Sar</taxon>
        <taxon>Alveolata</taxon>
        <taxon>Apicomplexa</taxon>
        <taxon>Conoidasida</taxon>
        <taxon>Coccidia</taxon>
        <taxon>Eucoccidiorida</taxon>
        <taxon>Eimeriorina</taxon>
        <taxon>Eimeriidae</taxon>
        <taxon>Cyclospora</taxon>
    </lineage>
</organism>
<feature type="region of interest" description="Disordered" evidence="1">
    <location>
        <begin position="1"/>
        <end position="154"/>
    </location>
</feature>
<reference evidence="2 3" key="1">
    <citation type="journal article" date="2016" name="BMC Genomics">
        <title>Comparative genomics reveals Cyclospora cayetanensis possesses coccidia-like metabolism and invasion components but unique surface antigens.</title>
        <authorList>
            <person name="Liu S."/>
            <person name="Wang L."/>
            <person name="Zheng H."/>
            <person name="Xu Z."/>
            <person name="Roellig D.M."/>
            <person name="Li N."/>
            <person name="Frace M.A."/>
            <person name="Tang K."/>
            <person name="Arrowood M.J."/>
            <person name="Moss D.M."/>
            <person name="Zhang L."/>
            <person name="Feng Y."/>
            <person name="Xiao L."/>
        </authorList>
    </citation>
    <scope>NUCLEOTIDE SEQUENCE [LARGE SCALE GENOMIC DNA]</scope>
    <source>
        <strain evidence="2 3">CHN_HEN01</strain>
    </source>
</reference>
<keyword evidence="3" id="KW-1185">Reference proteome</keyword>
<feature type="compositionally biased region" description="Low complexity" evidence="1">
    <location>
        <begin position="1"/>
        <end position="23"/>
    </location>
</feature>
<accession>A0A1D3CSI4</accession>
<protein>
    <submittedName>
        <fullName evidence="2">Uncharacterized protein</fullName>
    </submittedName>
</protein>
<feature type="compositionally biased region" description="Low complexity" evidence="1">
    <location>
        <begin position="74"/>
        <end position="93"/>
    </location>
</feature>
<comment type="caution">
    <text evidence="2">The sequence shown here is derived from an EMBL/GenBank/DDBJ whole genome shotgun (WGS) entry which is preliminary data.</text>
</comment>
<dbReference type="AlphaFoldDB" id="A0A1D3CSI4"/>
<evidence type="ECO:0000256" key="1">
    <source>
        <dbReference type="SAM" id="MobiDB-lite"/>
    </source>
</evidence>
<dbReference type="EMBL" id="JROU02002106">
    <property type="protein sequence ID" value="OEH74146.1"/>
    <property type="molecule type" value="Genomic_DNA"/>
</dbReference>
<evidence type="ECO:0000313" key="2">
    <source>
        <dbReference type="EMBL" id="OEH74146.1"/>
    </source>
</evidence>
<gene>
    <name evidence="2" type="ORF">cyc_09478</name>
</gene>
<dbReference type="VEuPathDB" id="ToxoDB:cyc_09478"/>
<dbReference type="Proteomes" id="UP000095192">
    <property type="component" value="Unassembled WGS sequence"/>
</dbReference>
<name>A0A1D3CSI4_9EIME</name>
<feature type="non-terminal residue" evidence="2">
    <location>
        <position position="154"/>
    </location>
</feature>
<evidence type="ECO:0000313" key="3">
    <source>
        <dbReference type="Proteomes" id="UP000095192"/>
    </source>
</evidence>
<proteinExistence type="predicted"/>
<sequence>MSLSEQRQPSLQQQQHLLLRRPLGFSRRNRPPRAQQLQAQRQQALYIHCTRDAAGTPTAADRGGRSMNSPSTYCSRRSAGRGSSESASLSSCGPYETAPRDAPLTRMQPASRLPSSAIATAAEADRLQHRQAALGGSAQELSVQLLSPPEPFLR</sequence>